<keyword evidence="1" id="KW-1133">Transmembrane helix</keyword>
<keyword evidence="3" id="KW-1185">Reference proteome</keyword>
<evidence type="ECO:0000256" key="1">
    <source>
        <dbReference type="SAM" id="Phobius"/>
    </source>
</evidence>
<keyword evidence="1" id="KW-0472">Membrane</keyword>
<organism evidence="2 3">
    <name type="scientific">Cordylochernes scorpioides</name>
    <dbReference type="NCBI Taxonomy" id="51811"/>
    <lineage>
        <taxon>Eukaryota</taxon>
        <taxon>Metazoa</taxon>
        <taxon>Ecdysozoa</taxon>
        <taxon>Arthropoda</taxon>
        <taxon>Chelicerata</taxon>
        <taxon>Arachnida</taxon>
        <taxon>Pseudoscorpiones</taxon>
        <taxon>Cheliferoidea</taxon>
        <taxon>Chernetidae</taxon>
        <taxon>Cordylochernes</taxon>
    </lineage>
</organism>
<keyword evidence="1" id="KW-0812">Transmembrane</keyword>
<protein>
    <submittedName>
        <fullName evidence="2">Uncharacterized protein</fullName>
    </submittedName>
</protein>
<reference evidence="2 3" key="1">
    <citation type="submission" date="2022-01" db="EMBL/GenBank/DDBJ databases">
        <title>A chromosomal length assembly of Cordylochernes scorpioides.</title>
        <authorList>
            <person name="Zeh D."/>
            <person name="Zeh J."/>
        </authorList>
    </citation>
    <scope>NUCLEOTIDE SEQUENCE [LARGE SCALE GENOMIC DNA]</scope>
    <source>
        <strain evidence="2">IN4F17</strain>
        <tissue evidence="2">Whole Body</tissue>
    </source>
</reference>
<gene>
    <name evidence="2" type="ORF">LAZ67_14001625</name>
</gene>
<accession>A0ABY6L697</accession>
<name>A0ABY6L697_9ARAC</name>
<proteinExistence type="predicted"/>
<evidence type="ECO:0000313" key="2">
    <source>
        <dbReference type="EMBL" id="UYV76660.1"/>
    </source>
</evidence>
<evidence type="ECO:0000313" key="3">
    <source>
        <dbReference type="Proteomes" id="UP001235939"/>
    </source>
</evidence>
<dbReference type="Proteomes" id="UP001235939">
    <property type="component" value="Chromosome 14"/>
</dbReference>
<sequence>MDPSLRAGEASMGAKWTVLPALSLLLGGAVLILQLAVLPTADWARWPGGRYGLFWACRQRSPRVPETCEETEPDTAAAAAASLAHLTALAAFAALASLRFLQAARRLEAPTLGPVKLGLAKTGVALLLAWRRSSCPDGGWSGDGRSGPRYHPCLTPASLP</sequence>
<feature type="transmembrane region" description="Helical" evidence="1">
    <location>
        <begin position="76"/>
        <end position="98"/>
    </location>
</feature>
<dbReference type="EMBL" id="CP092876">
    <property type="protein sequence ID" value="UYV76660.1"/>
    <property type="molecule type" value="Genomic_DNA"/>
</dbReference>
<feature type="transmembrane region" description="Helical" evidence="1">
    <location>
        <begin position="16"/>
        <end position="37"/>
    </location>
</feature>